<evidence type="ECO:0000313" key="7">
    <source>
        <dbReference type="Proteomes" id="UP000033188"/>
    </source>
</evidence>
<protein>
    <submittedName>
        <fullName evidence="6">Acuolar ATP synthase subunit family protein, putative</fullName>
    </submittedName>
</protein>
<accession>A0A061D8U4</accession>
<proteinExistence type="inferred from homology"/>
<dbReference type="Gene3D" id="1.20.5.2950">
    <property type="match status" value="1"/>
</dbReference>
<name>A0A061D8U4_BABBI</name>
<gene>
    <name evidence="6" type="ORF">BBBOND_0302910</name>
</gene>
<evidence type="ECO:0000256" key="5">
    <source>
        <dbReference type="SAM" id="Coils"/>
    </source>
</evidence>
<dbReference type="OrthoDB" id="250802at2759"/>
<dbReference type="Proteomes" id="UP000033188">
    <property type="component" value="Chromosome 3"/>
</dbReference>
<dbReference type="GO" id="GO:0046961">
    <property type="term" value="F:proton-transporting ATPase activity, rotational mechanism"/>
    <property type="evidence" value="ECO:0007669"/>
    <property type="project" value="InterPro"/>
</dbReference>
<evidence type="ECO:0000313" key="6">
    <source>
        <dbReference type="EMBL" id="CDR96387.1"/>
    </source>
</evidence>
<dbReference type="OMA" id="HEFRQTE"/>
<evidence type="ECO:0000256" key="2">
    <source>
        <dbReference type="ARBA" id="ARBA00022448"/>
    </source>
</evidence>
<dbReference type="RefSeq" id="XP_012768573.1">
    <property type="nucleotide sequence ID" value="XM_012913119.1"/>
</dbReference>
<dbReference type="EMBL" id="LK391709">
    <property type="protein sequence ID" value="CDR96387.1"/>
    <property type="molecule type" value="Genomic_DNA"/>
</dbReference>
<keyword evidence="5" id="KW-0175">Coiled coil</keyword>
<organism evidence="6 7">
    <name type="scientific">Babesia bigemina</name>
    <dbReference type="NCBI Taxonomy" id="5866"/>
    <lineage>
        <taxon>Eukaryota</taxon>
        <taxon>Sar</taxon>
        <taxon>Alveolata</taxon>
        <taxon>Apicomplexa</taxon>
        <taxon>Aconoidasida</taxon>
        <taxon>Piroplasmida</taxon>
        <taxon>Babesiidae</taxon>
        <taxon>Babesia</taxon>
    </lineage>
</organism>
<evidence type="ECO:0000256" key="1">
    <source>
        <dbReference type="ARBA" id="ARBA00010066"/>
    </source>
</evidence>
<dbReference type="STRING" id="5866.A0A061D8U4"/>
<dbReference type="GO" id="GO:0016471">
    <property type="term" value="C:vacuolar proton-transporting V-type ATPase complex"/>
    <property type="evidence" value="ECO:0007669"/>
    <property type="project" value="InterPro"/>
</dbReference>
<keyword evidence="3" id="KW-0375">Hydrogen ion transport</keyword>
<dbReference type="Pfam" id="PF03179">
    <property type="entry name" value="V-ATPase_G"/>
    <property type="match status" value="1"/>
</dbReference>
<keyword evidence="4" id="KW-0406">Ion transport</keyword>
<sequence length="126" mass="14212">MSSTKGSNALIQQLLKAEEEAEAIVKRAKENRVKLLNEAVSAAENDLKQFSETEERRLLEQYQKEAASDDPNLDDLENKAKELIRENDEALRECKSKLVNELAAAVVDIDVSVPDSFRYFVSRNAN</sequence>
<keyword evidence="7" id="KW-1185">Reference proteome</keyword>
<evidence type="ECO:0000256" key="3">
    <source>
        <dbReference type="ARBA" id="ARBA00022781"/>
    </source>
</evidence>
<dbReference type="VEuPathDB" id="PiroplasmaDB:BBBOND_0302910"/>
<dbReference type="InterPro" id="IPR005124">
    <property type="entry name" value="V-ATPase_G"/>
</dbReference>
<feature type="coiled-coil region" evidence="5">
    <location>
        <begin position="7"/>
        <end position="100"/>
    </location>
</feature>
<dbReference type="KEGG" id="bbig:BBBOND_0302910"/>
<dbReference type="GeneID" id="24564928"/>
<dbReference type="AlphaFoldDB" id="A0A061D8U4"/>
<keyword evidence="2" id="KW-0813">Transport</keyword>
<evidence type="ECO:0000256" key="4">
    <source>
        <dbReference type="ARBA" id="ARBA00023065"/>
    </source>
</evidence>
<comment type="similarity">
    <text evidence="1">Belongs to the V-ATPase G subunit family.</text>
</comment>
<reference evidence="7" key="1">
    <citation type="journal article" date="2014" name="Nucleic Acids Res.">
        <title>The evolutionary dynamics of variant antigen genes in Babesia reveal a history of genomic innovation underlying host-parasite interaction.</title>
        <authorList>
            <person name="Jackson A.P."/>
            <person name="Otto T.D."/>
            <person name="Darby A."/>
            <person name="Ramaprasad A."/>
            <person name="Xia D."/>
            <person name="Echaide I.E."/>
            <person name="Farber M."/>
            <person name="Gahlot S."/>
            <person name="Gamble J."/>
            <person name="Gupta D."/>
            <person name="Gupta Y."/>
            <person name="Jackson L."/>
            <person name="Malandrin L."/>
            <person name="Malas T.B."/>
            <person name="Moussa E."/>
            <person name="Nair M."/>
            <person name="Reid A.J."/>
            <person name="Sanders M."/>
            <person name="Sharma J."/>
            <person name="Tracey A."/>
            <person name="Quail M.A."/>
            <person name="Weir W."/>
            <person name="Wastling J.M."/>
            <person name="Hall N."/>
            <person name="Willadsen P."/>
            <person name="Lingelbach K."/>
            <person name="Shiels B."/>
            <person name="Tait A."/>
            <person name="Berriman M."/>
            <person name="Allred D.R."/>
            <person name="Pain A."/>
        </authorList>
    </citation>
    <scope>NUCLEOTIDE SEQUENCE [LARGE SCALE GENOMIC DNA]</scope>
    <source>
        <strain evidence="7">Bond</strain>
    </source>
</reference>